<name>A0A6A6W456_9PEZI</name>
<keyword evidence="15" id="KW-1185">Reference proteome</keyword>
<evidence type="ECO:0000256" key="5">
    <source>
        <dbReference type="ARBA" id="ARBA00022793"/>
    </source>
</evidence>
<feature type="compositionally biased region" description="Low complexity" evidence="12">
    <location>
        <begin position="182"/>
        <end position="191"/>
    </location>
</feature>
<reference evidence="14" key="1">
    <citation type="journal article" date="2020" name="Stud. Mycol.">
        <title>101 Dothideomycetes genomes: a test case for predicting lifestyles and emergence of pathogens.</title>
        <authorList>
            <person name="Haridas S."/>
            <person name="Albert R."/>
            <person name="Binder M."/>
            <person name="Bloem J."/>
            <person name="Labutti K."/>
            <person name="Salamov A."/>
            <person name="Andreopoulos B."/>
            <person name="Baker S."/>
            <person name="Barry K."/>
            <person name="Bills G."/>
            <person name="Bluhm B."/>
            <person name="Cannon C."/>
            <person name="Castanera R."/>
            <person name="Culley D."/>
            <person name="Daum C."/>
            <person name="Ezra D."/>
            <person name="Gonzalez J."/>
            <person name="Henrissat B."/>
            <person name="Kuo A."/>
            <person name="Liang C."/>
            <person name="Lipzen A."/>
            <person name="Lutzoni F."/>
            <person name="Magnuson J."/>
            <person name="Mondo S."/>
            <person name="Nolan M."/>
            <person name="Ohm R."/>
            <person name="Pangilinan J."/>
            <person name="Park H.-J."/>
            <person name="Ramirez L."/>
            <person name="Alfaro M."/>
            <person name="Sun H."/>
            <person name="Tritt A."/>
            <person name="Yoshinaga Y."/>
            <person name="Zwiers L.-H."/>
            <person name="Turgeon B."/>
            <person name="Goodwin S."/>
            <person name="Spatafora J."/>
            <person name="Crous P."/>
            <person name="Grigoriev I."/>
        </authorList>
    </citation>
    <scope>NUCLEOTIDE SEQUENCE</scope>
    <source>
        <strain evidence="14">CBS 121739</strain>
    </source>
</reference>
<evidence type="ECO:0000259" key="13">
    <source>
        <dbReference type="SMART" id="SM00934"/>
    </source>
</evidence>
<feature type="region of interest" description="Disordered" evidence="12">
    <location>
        <begin position="160"/>
        <end position="206"/>
    </location>
</feature>
<sequence>MDSPVRHTTWTQSYRERASLPQTSALTSYLLRLISIKRTNLCVSADVTTTAELLQLAEDVGDSICMLKTHCDIVGDWGERTVRGLRAIARRKRFLIFEDRKFADIGETVRKQYTGGPFRIARWSEITNAHILPGPNIITSLKLGASQAINAHKAGVVQTEISADPPPDDWHIDDGDDIEEVSPTSTTMPPDTDSHMSDENGKSSSLHLNPDSSADFVYSPIFSSYNRAATGRKASVVSISTTISTRTESISPFPTPEENEDSNLFSDPLIRVGDAPFERGLLLLAEMSSEGHLLTGSYTSQCASLAREHRDFVIGFIAQRSLNVEPGDNFLTMTPGVQLPAEDAMDTNQKLGDQQGQQYNSPRKIVYEQGCDIVIVGRGILKAADRSHEAERYRREAWDAYEDRIGIGCGGSS</sequence>
<feature type="binding site" evidence="11">
    <location>
        <position position="46"/>
    </location>
    <ligand>
        <name>substrate</name>
    </ligand>
</feature>
<feature type="binding site" evidence="11">
    <location>
        <position position="68"/>
    </location>
    <ligand>
        <name>substrate</name>
    </ligand>
</feature>
<evidence type="ECO:0000256" key="2">
    <source>
        <dbReference type="ARBA" id="ARBA00011018"/>
    </source>
</evidence>
<organism evidence="14 15">
    <name type="scientific">Pseudovirgaria hyperparasitica</name>
    <dbReference type="NCBI Taxonomy" id="470096"/>
    <lineage>
        <taxon>Eukaryota</taxon>
        <taxon>Fungi</taxon>
        <taxon>Dikarya</taxon>
        <taxon>Ascomycota</taxon>
        <taxon>Pezizomycotina</taxon>
        <taxon>Dothideomycetes</taxon>
        <taxon>Dothideomycetes incertae sedis</taxon>
        <taxon>Acrospermales</taxon>
        <taxon>Acrospermaceae</taxon>
        <taxon>Pseudovirgaria</taxon>
    </lineage>
</organism>
<feature type="active site" description="For OMPdecase activity" evidence="10">
    <location>
        <position position="104"/>
    </location>
</feature>
<feature type="active site" description="For OMPdecase activity" evidence="10">
    <location>
        <position position="101"/>
    </location>
</feature>
<evidence type="ECO:0000256" key="6">
    <source>
        <dbReference type="ARBA" id="ARBA00022975"/>
    </source>
</evidence>
<evidence type="ECO:0000313" key="14">
    <source>
        <dbReference type="EMBL" id="KAF2756814.1"/>
    </source>
</evidence>
<protein>
    <recommendedName>
        <fullName evidence="4">Orotidine 5'-phosphate decarboxylase</fullName>
        <ecNumber evidence="3">4.1.1.23</ecNumber>
    </recommendedName>
    <alternativeName>
        <fullName evidence="9">OMP decarboxylase</fullName>
    </alternativeName>
    <alternativeName>
        <fullName evidence="8">Uridine 5'-monophosphate synthase</fullName>
    </alternativeName>
</protein>
<dbReference type="GO" id="GO:0005829">
    <property type="term" value="C:cytosol"/>
    <property type="evidence" value="ECO:0007669"/>
    <property type="project" value="TreeGrafter"/>
</dbReference>
<keyword evidence="6" id="KW-0665">Pyrimidine biosynthesis</keyword>
<dbReference type="EC" id="4.1.1.23" evidence="3"/>
<dbReference type="OrthoDB" id="10263753at2759"/>
<keyword evidence="5" id="KW-0210">Decarboxylase</keyword>
<dbReference type="InterPro" id="IPR014732">
    <property type="entry name" value="OMPdecase"/>
</dbReference>
<dbReference type="InterPro" id="IPR001754">
    <property type="entry name" value="OMPdeCOase_dom"/>
</dbReference>
<evidence type="ECO:0000256" key="7">
    <source>
        <dbReference type="ARBA" id="ARBA00023239"/>
    </source>
</evidence>
<evidence type="ECO:0000256" key="12">
    <source>
        <dbReference type="SAM" id="MobiDB-lite"/>
    </source>
</evidence>
<dbReference type="InterPro" id="IPR018089">
    <property type="entry name" value="OMPdecase_AS"/>
</dbReference>
<dbReference type="CDD" id="cd04725">
    <property type="entry name" value="OMP_decarboxylase_like"/>
    <property type="match status" value="1"/>
</dbReference>
<dbReference type="GO" id="GO:0004590">
    <property type="term" value="F:orotidine-5'-phosphate decarboxylase activity"/>
    <property type="evidence" value="ECO:0007669"/>
    <property type="project" value="UniProtKB-EC"/>
</dbReference>
<dbReference type="UniPathway" id="UPA00070">
    <property type="reaction ID" value="UER00120"/>
</dbReference>
<dbReference type="InterPro" id="IPR013785">
    <property type="entry name" value="Aldolase_TIM"/>
</dbReference>
<keyword evidence="7" id="KW-0456">Lyase</keyword>
<evidence type="ECO:0000256" key="11">
    <source>
        <dbReference type="PIRSR" id="PIRSR614732-2"/>
    </source>
</evidence>
<evidence type="ECO:0000256" key="9">
    <source>
        <dbReference type="ARBA" id="ARBA00033428"/>
    </source>
</evidence>
<proteinExistence type="inferred from homology"/>
<evidence type="ECO:0000256" key="1">
    <source>
        <dbReference type="ARBA" id="ARBA00004861"/>
    </source>
</evidence>
<dbReference type="AlphaFoldDB" id="A0A6A6W456"/>
<evidence type="ECO:0000256" key="4">
    <source>
        <dbReference type="ARBA" id="ARBA00021923"/>
    </source>
</evidence>
<comment type="pathway">
    <text evidence="1">Pyrimidine metabolism; UMP biosynthesis via de novo pathway; UMP from orotate: step 2/2.</text>
</comment>
<feature type="active site" description="For OMPdecase activity" evidence="10">
    <location>
        <position position="99"/>
    </location>
</feature>
<dbReference type="SUPFAM" id="SSF51366">
    <property type="entry name" value="Ribulose-phoshate binding barrel"/>
    <property type="match status" value="1"/>
</dbReference>
<dbReference type="GeneID" id="54483849"/>
<dbReference type="EMBL" id="ML996574">
    <property type="protein sequence ID" value="KAF2756814.1"/>
    <property type="molecule type" value="Genomic_DNA"/>
</dbReference>
<dbReference type="GO" id="GO:0006207">
    <property type="term" value="P:'de novo' pyrimidine nucleobase biosynthetic process"/>
    <property type="evidence" value="ECO:0007669"/>
    <property type="project" value="InterPro"/>
</dbReference>
<gene>
    <name evidence="14" type="ORF">EJ05DRAFT_466033</name>
</gene>
<feature type="compositionally biased region" description="Basic and acidic residues" evidence="12">
    <location>
        <begin position="192"/>
        <end position="201"/>
    </location>
</feature>
<dbReference type="SMART" id="SM00934">
    <property type="entry name" value="OMPdecase"/>
    <property type="match status" value="1"/>
</dbReference>
<feature type="domain" description="Orotidine 5'-phosphate decarboxylase" evidence="13">
    <location>
        <begin position="40"/>
        <end position="393"/>
    </location>
</feature>
<accession>A0A6A6W456</accession>
<evidence type="ECO:0000313" key="15">
    <source>
        <dbReference type="Proteomes" id="UP000799437"/>
    </source>
</evidence>
<evidence type="ECO:0000256" key="10">
    <source>
        <dbReference type="PIRSR" id="PIRSR614732-1"/>
    </source>
</evidence>
<evidence type="ECO:0000256" key="3">
    <source>
        <dbReference type="ARBA" id="ARBA00012321"/>
    </source>
</evidence>
<dbReference type="PROSITE" id="PS00156">
    <property type="entry name" value="OMPDECASE"/>
    <property type="match status" value="1"/>
</dbReference>
<dbReference type="InterPro" id="IPR011060">
    <property type="entry name" value="RibuloseP-bd_barrel"/>
</dbReference>
<evidence type="ECO:0000256" key="8">
    <source>
        <dbReference type="ARBA" id="ARBA00031744"/>
    </source>
</evidence>
<dbReference type="Gene3D" id="3.20.20.70">
    <property type="entry name" value="Aldolase class I"/>
    <property type="match status" value="2"/>
</dbReference>
<dbReference type="PANTHER" id="PTHR32119:SF2">
    <property type="entry name" value="OROTIDINE 5'-PHOSPHATE DECARBOXYLASE"/>
    <property type="match status" value="1"/>
</dbReference>
<dbReference type="RefSeq" id="XP_033599265.1">
    <property type="nucleotide sequence ID" value="XM_033742795.1"/>
</dbReference>
<dbReference type="PANTHER" id="PTHR32119">
    <property type="entry name" value="OROTIDINE 5'-PHOSPHATE DECARBOXYLASE"/>
    <property type="match status" value="1"/>
</dbReference>
<comment type="similarity">
    <text evidence="2">Belongs to the OMP decarboxylase family.</text>
</comment>
<dbReference type="GO" id="GO:0044205">
    <property type="term" value="P:'de novo' UMP biosynthetic process"/>
    <property type="evidence" value="ECO:0007669"/>
    <property type="project" value="UniProtKB-UniPathway"/>
</dbReference>
<dbReference type="Proteomes" id="UP000799437">
    <property type="component" value="Unassembled WGS sequence"/>
</dbReference>
<dbReference type="Pfam" id="PF00215">
    <property type="entry name" value="OMPdecase"/>
    <property type="match status" value="2"/>
</dbReference>